<accession>A0A4Y3QXS3</accession>
<keyword evidence="1" id="KW-1133">Transmembrane helix</keyword>
<organism evidence="2 3">
    <name type="scientific">Streptomyces cacaoi</name>
    <dbReference type="NCBI Taxonomy" id="1898"/>
    <lineage>
        <taxon>Bacteria</taxon>
        <taxon>Bacillati</taxon>
        <taxon>Actinomycetota</taxon>
        <taxon>Actinomycetes</taxon>
        <taxon>Kitasatosporales</taxon>
        <taxon>Streptomycetaceae</taxon>
        <taxon>Streptomyces</taxon>
    </lineage>
</organism>
<dbReference type="AlphaFoldDB" id="A0A4Y3QXS3"/>
<dbReference type="Proteomes" id="UP000319210">
    <property type="component" value="Unassembled WGS sequence"/>
</dbReference>
<gene>
    <name evidence="2" type="ORF">SCA03_27450</name>
</gene>
<name>A0A4Y3QXS3_STRCI</name>
<sequence>MSTPVDAEQAWQELQRIRVPQERVYDEVERNASGGPGAIYSTGALMWVFLAVLGMDPPRWVIWPVLTVYIAVLAVLVVWHNRRSRLRLHRSRYTWRTTAVFLAAGALTGASVLLTARLVDGLEPLLAGPLHATVSVAAFLLFAGPAGRWAAGSVRESGEPAVPGGAGR</sequence>
<comment type="caution">
    <text evidence="2">The sequence shown here is derived from an EMBL/GenBank/DDBJ whole genome shotgun (WGS) entry which is preliminary data.</text>
</comment>
<dbReference type="EMBL" id="BJMM01000011">
    <property type="protein sequence ID" value="GEB50194.1"/>
    <property type="molecule type" value="Genomic_DNA"/>
</dbReference>
<keyword evidence="1" id="KW-0812">Transmembrane</keyword>
<keyword evidence="1" id="KW-0472">Membrane</keyword>
<proteinExistence type="predicted"/>
<feature type="transmembrane region" description="Helical" evidence="1">
    <location>
        <begin position="125"/>
        <end position="143"/>
    </location>
</feature>
<feature type="transmembrane region" description="Helical" evidence="1">
    <location>
        <begin position="37"/>
        <end position="55"/>
    </location>
</feature>
<feature type="transmembrane region" description="Helical" evidence="1">
    <location>
        <begin position="61"/>
        <end position="79"/>
    </location>
</feature>
<evidence type="ECO:0000256" key="1">
    <source>
        <dbReference type="SAM" id="Phobius"/>
    </source>
</evidence>
<keyword evidence="3" id="KW-1185">Reference proteome</keyword>
<feature type="transmembrane region" description="Helical" evidence="1">
    <location>
        <begin position="99"/>
        <end position="119"/>
    </location>
</feature>
<dbReference type="RefSeq" id="WP_030892957.1">
    <property type="nucleotide sequence ID" value="NZ_BJMM01000011.1"/>
</dbReference>
<protein>
    <submittedName>
        <fullName evidence="2">Uncharacterized protein</fullName>
    </submittedName>
</protein>
<reference evidence="2 3" key="1">
    <citation type="submission" date="2019-06" db="EMBL/GenBank/DDBJ databases">
        <title>Whole genome shotgun sequence of Streptomyces cacaoi subsp. cacaoi NBRC 12748.</title>
        <authorList>
            <person name="Hosoyama A."/>
            <person name="Uohara A."/>
            <person name="Ohji S."/>
            <person name="Ichikawa N."/>
        </authorList>
    </citation>
    <scope>NUCLEOTIDE SEQUENCE [LARGE SCALE GENOMIC DNA]</scope>
    <source>
        <strain evidence="2 3">NBRC 12748</strain>
    </source>
</reference>
<evidence type="ECO:0000313" key="3">
    <source>
        <dbReference type="Proteomes" id="UP000319210"/>
    </source>
</evidence>
<evidence type="ECO:0000313" key="2">
    <source>
        <dbReference type="EMBL" id="GEB50194.1"/>
    </source>
</evidence>